<protein>
    <recommendedName>
        <fullName evidence="2">Transposase IS701-like DDE domain-containing protein</fullName>
    </recommendedName>
</protein>
<evidence type="ECO:0000313" key="3">
    <source>
        <dbReference type="EMBL" id="GAA2485816.1"/>
    </source>
</evidence>
<dbReference type="PANTHER" id="PTHR33627">
    <property type="entry name" value="TRANSPOSASE"/>
    <property type="match status" value="1"/>
</dbReference>
<comment type="caution">
    <text evidence="3">The sequence shown here is derived from an EMBL/GenBank/DDBJ whole genome shotgun (WGS) entry which is preliminary data.</text>
</comment>
<dbReference type="SUPFAM" id="SSF53098">
    <property type="entry name" value="Ribonuclease H-like"/>
    <property type="match status" value="1"/>
</dbReference>
<dbReference type="PANTHER" id="PTHR33627:SF1">
    <property type="entry name" value="TRANSPOSASE"/>
    <property type="match status" value="1"/>
</dbReference>
<dbReference type="Proteomes" id="UP001499942">
    <property type="component" value="Unassembled WGS sequence"/>
</dbReference>
<dbReference type="EMBL" id="BAAASR010000007">
    <property type="protein sequence ID" value="GAA2485816.1"/>
    <property type="molecule type" value="Genomic_DNA"/>
</dbReference>
<gene>
    <name evidence="3" type="ORF">GCM10010393_16100</name>
</gene>
<proteinExistence type="predicted"/>
<dbReference type="InterPro" id="IPR038721">
    <property type="entry name" value="IS701-like_DDE_dom"/>
</dbReference>
<evidence type="ECO:0000259" key="2">
    <source>
        <dbReference type="Pfam" id="PF13546"/>
    </source>
</evidence>
<dbReference type="InterPro" id="IPR039365">
    <property type="entry name" value="IS701-like"/>
</dbReference>
<dbReference type="NCBIfam" id="NF033540">
    <property type="entry name" value="transpos_IS701"/>
    <property type="match status" value="1"/>
</dbReference>
<evidence type="ECO:0000313" key="4">
    <source>
        <dbReference type="Proteomes" id="UP001499942"/>
    </source>
</evidence>
<keyword evidence="4" id="KW-1185">Reference proteome</keyword>
<feature type="compositionally biased region" description="Basic residues" evidence="1">
    <location>
        <begin position="348"/>
        <end position="365"/>
    </location>
</feature>
<sequence length="426" mass="49361">MGELKALHERFVHRFARSEPRESALAYMRGLIAQLERKNGWTLAEEAGHAGPDRIHRLLNRIDWDADEVLDDVREYVIEHLGDPDAVLIVDDTGFLKKGDRSAGVQRQYSGTAGRTENCQVEVFLAYATGRGRTLIDRRLYLPVSWTDDRERCRLAGIGDEVVFETKVAMARAMVRRAIGERIPFGWVTADAGYGYSKSWRTELERLDVFHVVATTRHDTVVTGWAIDHPVHDLFHGLPRQKWKRRSCGDGSHGPRVFDWARVEVRPWHQEDRRHWVIARRSVRRPEEISYYIAYCPADTTLDQLIRVAGARWAVEECFQTAKQECGLDDYQVPALSRLAPPHDPGHGRPRLPHRPSGPRHRHRESRNGSSGLVPLSLAELRRLIHRLTHRQPEPLDHILHWSNWRRRRQHQARISHYKRRGHTPP</sequence>
<feature type="domain" description="Transposase IS701-like DDE" evidence="2">
    <location>
        <begin position="11"/>
        <end position="240"/>
    </location>
</feature>
<dbReference type="InterPro" id="IPR012337">
    <property type="entry name" value="RNaseH-like_sf"/>
</dbReference>
<dbReference type="Pfam" id="PF13546">
    <property type="entry name" value="DDE_5"/>
    <property type="match status" value="1"/>
</dbReference>
<evidence type="ECO:0000256" key="1">
    <source>
        <dbReference type="SAM" id="MobiDB-lite"/>
    </source>
</evidence>
<name>A0ABP5YRJ9_9ACTN</name>
<reference evidence="4" key="1">
    <citation type="journal article" date="2019" name="Int. J. Syst. Evol. Microbiol.">
        <title>The Global Catalogue of Microorganisms (GCM) 10K type strain sequencing project: providing services to taxonomists for standard genome sequencing and annotation.</title>
        <authorList>
            <consortium name="The Broad Institute Genomics Platform"/>
            <consortium name="The Broad Institute Genome Sequencing Center for Infectious Disease"/>
            <person name="Wu L."/>
            <person name="Ma J."/>
        </authorList>
    </citation>
    <scope>NUCLEOTIDE SEQUENCE [LARGE SCALE GENOMIC DNA]</scope>
    <source>
        <strain evidence="4">JCM 5062</strain>
    </source>
</reference>
<accession>A0ABP5YRJ9</accession>
<feature type="region of interest" description="Disordered" evidence="1">
    <location>
        <begin position="337"/>
        <end position="372"/>
    </location>
</feature>
<organism evidence="3 4">
    <name type="scientific">Streptomyces gobitricini</name>
    <dbReference type="NCBI Taxonomy" id="68211"/>
    <lineage>
        <taxon>Bacteria</taxon>
        <taxon>Bacillati</taxon>
        <taxon>Actinomycetota</taxon>
        <taxon>Actinomycetes</taxon>
        <taxon>Kitasatosporales</taxon>
        <taxon>Streptomycetaceae</taxon>
        <taxon>Streptomyces</taxon>
    </lineage>
</organism>